<comment type="pathway">
    <text evidence="1 9">Cell wall biogenesis; peptidoglycan biosynthesis.</text>
</comment>
<evidence type="ECO:0000256" key="2">
    <source>
        <dbReference type="ARBA" id="ARBA00005992"/>
    </source>
</evidence>
<reference evidence="11 12" key="1">
    <citation type="journal article" date="2017" name="Arch. Microbiol.">
        <title>Mariprofundus micogutta sp. nov., a novel iron-oxidizing zetaproteobacterium isolated from a deep-sea hydrothermal field at the Bayonnaise knoll of the Izu-Ogasawara arc, and a description of Mariprofundales ord. nov. and Zetaproteobacteria classis nov.</title>
        <authorList>
            <person name="Makita H."/>
            <person name="Tanaka E."/>
            <person name="Mitsunobu S."/>
            <person name="Miyazaki M."/>
            <person name="Nunoura T."/>
            <person name="Uematsu K."/>
            <person name="Takaki Y."/>
            <person name="Nishi S."/>
            <person name="Shimamura S."/>
            <person name="Takai K."/>
        </authorList>
    </citation>
    <scope>NUCLEOTIDE SEQUENCE [LARGE SCALE GENOMIC DNA]</scope>
    <source>
        <strain evidence="11 12">ET2</strain>
    </source>
</reference>
<evidence type="ECO:0000313" key="12">
    <source>
        <dbReference type="Proteomes" id="UP000231632"/>
    </source>
</evidence>
<dbReference type="GO" id="GO:0008360">
    <property type="term" value="P:regulation of cell shape"/>
    <property type="evidence" value="ECO:0007669"/>
    <property type="project" value="UniProtKB-UniRule"/>
</dbReference>
<keyword evidence="5" id="KW-0378">Hydrolase</keyword>
<feature type="domain" description="L,D-TPase catalytic" evidence="10">
    <location>
        <begin position="15"/>
        <end position="168"/>
    </location>
</feature>
<dbReference type="PROSITE" id="PS52029">
    <property type="entry name" value="LD_TPASE"/>
    <property type="match status" value="1"/>
</dbReference>
<dbReference type="GO" id="GO:0071972">
    <property type="term" value="F:peptidoglycan L,D-transpeptidase activity"/>
    <property type="evidence" value="ECO:0007669"/>
    <property type="project" value="TreeGrafter"/>
</dbReference>
<feature type="active site" description="Nucleophile" evidence="9">
    <location>
        <position position="144"/>
    </location>
</feature>
<dbReference type="AlphaFoldDB" id="A0A1L8CJW3"/>
<dbReference type="SUPFAM" id="SSF141523">
    <property type="entry name" value="L,D-transpeptidase catalytic domain-like"/>
    <property type="match status" value="1"/>
</dbReference>
<dbReference type="GO" id="GO:0016757">
    <property type="term" value="F:glycosyltransferase activity"/>
    <property type="evidence" value="ECO:0007669"/>
    <property type="project" value="UniProtKB-KW"/>
</dbReference>
<name>A0A1L8CJW3_9PROT</name>
<keyword evidence="3" id="KW-0328">Glycosyltransferase</keyword>
<evidence type="ECO:0000259" key="10">
    <source>
        <dbReference type="PROSITE" id="PS52029"/>
    </source>
</evidence>
<dbReference type="PANTHER" id="PTHR30582:SF24">
    <property type="entry name" value="L,D-TRANSPEPTIDASE ERFK_SRFK-RELATED"/>
    <property type="match status" value="1"/>
</dbReference>
<evidence type="ECO:0000256" key="6">
    <source>
        <dbReference type="ARBA" id="ARBA00022960"/>
    </source>
</evidence>
<organism evidence="11 12">
    <name type="scientific">Mariprofundus micogutta</name>
    <dbReference type="NCBI Taxonomy" id="1921010"/>
    <lineage>
        <taxon>Bacteria</taxon>
        <taxon>Pseudomonadati</taxon>
        <taxon>Pseudomonadota</taxon>
        <taxon>Candidatius Mariprofundia</taxon>
        <taxon>Mariprofundales</taxon>
        <taxon>Mariprofundaceae</taxon>
        <taxon>Mariprofundus</taxon>
    </lineage>
</organism>
<dbReference type="InterPro" id="IPR038063">
    <property type="entry name" value="Transpep_catalytic_dom"/>
</dbReference>
<evidence type="ECO:0000256" key="8">
    <source>
        <dbReference type="ARBA" id="ARBA00023316"/>
    </source>
</evidence>
<dbReference type="RefSeq" id="WP_227819279.1">
    <property type="nucleotide sequence ID" value="NZ_BDFD01000001.1"/>
</dbReference>
<sequence>MQSRELLTCSGYTGAVIIISVSEQMLYHRRKTGVIYAYPVSTATNGTGNQSGSFQTPLGRHRIAEKIGHCMPLLTAFSAREPFCIYDPQTDNPNQDWILTRILWLKGCETGKNRRGKVDTHARYIYIHGTHEEDKIGNPASHGCIRMRNEDMLELFEHVAVGESVRINNQ</sequence>
<dbReference type="GO" id="GO:0018104">
    <property type="term" value="P:peptidoglycan-protein cross-linking"/>
    <property type="evidence" value="ECO:0007669"/>
    <property type="project" value="TreeGrafter"/>
</dbReference>
<keyword evidence="4" id="KW-0808">Transferase</keyword>
<evidence type="ECO:0000256" key="7">
    <source>
        <dbReference type="ARBA" id="ARBA00022984"/>
    </source>
</evidence>
<evidence type="ECO:0000256" key="3">
    <source>
        <dbReference type="ARBA" id="ARBA00022676"/>
    </source>
</evidence>
<evidence type="ECO:0000313" key="11">
    <source>
        <dbReference type="EMBL" id="GAV19214.1"/>
    </source>
</evidence>
<dbReference type="EMBL" id="BDFD01000001">
    <property type="protein sequence ID" value="GAV19214.1"/>
    <property type="molecule type" value="Genomic_DNA"/>
</dbReference>
<dbReference type="Gene3D" id="2.40.440.10">
    <property type="entry name" value="L,D-transpeptidase catalytic domain-like"/>
    <property type="match status" value="1"/>
</dbReference>
<feature type="active site" description="Proton donor/acceptor" evidence="9">
    <location>
        <position position="128"/>
    </location>
</feature>
<gene>
    <name evidence="11" type="ORF">MMIC_P0143</name>
</gene>
<evidence type="ECO:0000256" key="5">
    <source>
        <dbReference type="ARBA" id="ARBA00022801"/>
    </source>
</evidence>
<comment type="similarity">
    <text evidence="2">Belongs to the YkuD family.</text>
</comment>
<protein>
    <submittedName>
        <fullName evidence="11">Putative L,D-transpeptidase YbiS</fullName>
    </submittedName>
</protein>
<dbReference type="Pfam" id="PF03734">
    <property type="entry name" value="YkuD"/>
    <property type="match status" value="1"/>
</dbReference>
<dbReference type="GO" id="GO:0005576">
    <property type="term" value="C:extracellular region"/>
    <property type="evidence" value="ECO:0007669"/>
    <property type="project" value="TreeGrafter"/>
</dbReference>
<keyword evidence="6 9" id="KW-0133">Cell shape</keyword>
<comment type="caution">
    <text evidence="11">The sequence shown here is derived from an EMBL/GenBank/DDBJ whole genome shotgun (WGS) entry which is preliminary data.</text>
</comment>
<proteinExistence type="inferred from homology"/>
<keyword evidence="7 9" id="KW-0573">Peptidoglycan synthesis</keyword>
<evidence type="ECO:0000256" key="4">
    <source>
        <dbReference type="ARBA" id="ARBA00022679"/>
    </source>
</evidence>
<evidence type="ECO:0000256" key="9">
    <source>
        <dbReference type="PROSITE-ProRule" id="PRU01373"/>
    </source>
</evidence>
<evidence type="ECO:0000256" key="1">
    <source>
        <dbReference type="ARBA" id="ARBA00004752"/>
    </source>
</evidence>
<dbReference type="InterPro" id="IPR050979">
    <property type="entry name" value="LD-transpeptidase"/>
</dbReference>
<dbReference type="GO" id="GO:0071555">
    <property type="term" value="P:cell wall organization"/>
    <property type="evidence" value="ECO:0007669"/>
    <property type="project" value="UniProtKB-UniRule"/>
</dbReference>
<dbReference type="UniPathway" id="UPA00219"/>
<dbReference type="PANTHER" id="PTHR30582">
    <property type="entry name" value="L,D-TRANSPEPTIDASE"/>
    <property type="match status" value="1"/>
</dbReference>
<dbReference type="InterPro" id="IPR005490">
    <property type="entry name" value="LD_TPept_cat_dom"/>
</dbReference>
<accession>A0A1L8CJW3</accession>
<dbReference type="STRING" id="1921010.MMIC_P0143"/>
<keyword evidence="12" id="KW-1185">Reference proteome</keyword>
<keyword evidence="8 9" id="KW-0961">Cell wall biogenesis/degradation</keyword>
<dbReference type="CDD" id="cd16913">
    <property type="entry name" value="YkuD_like"/>
    <property type="match status" value="1"/>
</dbReference>
<dbReference type="Proteomes" id="UP000231632">
    <property type="component" value="Unassembled WGS sequence"/>
</dbReference>